<dbReference type="Proteomes" id="UP000324222">
    <property type="component" value="Unassembled WGS sequence"/>
</dbReference>
<feature type="transmembrane region" description="Helical" evidence="1">
    <location>
        <begin position="12"/>
        <end position="33"/>
    </location>
</feature>
<keyword evidence="3" id="KW-1185">Reference proteome</keyword>
<evidence type="ECO:0000256" key="1">
    <source>
        <dbReference type="SAM" id="Phobius"/>
    </source>
</evidence>
<evidence type="ECO:0000313" key="2">
    <source>
        <dbReference type="EMBL" id="MPC09434.1"/>
    </source>
</evidence>
<reference evidence="2 3" key="1">
    <citation type="submission" date="2019-05" db="EMBL/GenBank/DDBJ databases">
        <title>Another draft genome of Portunus trituberculatus and its Hox gene families provides insights of decapod evolution.</title>
        <authorList>
            <person name="Jeong J.-H."/>
            <person name="Song I."/>
            <person name="Kim S."/>
            <person name="Choi T."/>
            <person name="Kim D."/>
            <person name="Ryu S."/>
            <person name="Kim W."/>
        </authorList>
    </citation>
    <scope>NUCLEOTIDE SEQUENCE [LARGE SCALE GENOMIC DNA]</scope>
    <source>
        <tissue evidence="2">Muscle</tissue>
    </source>
</reference>
<gene>
    <name evidence="2" type="ORF">E2C01_002047</name>
</gene>
<keyword evidence="1" id="KW-1133">Transmembrane helix</keyword>
<name>A0A5B7CL29_PORTR</name>
<organism evidence="2 3">
    <name type="scientific">Portunus trituberculatus</name>
    <name type="common">Swimming crab</name>
    <name type="synonym">Neptunus trituberculatus</name>
    <dbReference type="NCBI Taxonomy" id="210409"/>
    <lineage>
        <taxon>Eukaryota</taxon>
        <taxon>Metazoa</taxon>
        <taxon>Ecdysozoa</taxon>
        <taxon>Arthropoda</taxon>
        <taxon>Crustacea</taxon>
        <taxon>Multicrustacea</taxon>
        <taxon>Malacostraca</taxon>
        <taxon>Eumalacostraca</taxon>
        <taxon>Eucarida</taxon>
        <taxon>Decapoda</taxon>
        <taxon>Pleocyemata</taxon>
        <taxon>Brachyura</taxon>
        <taxon>Eubrachyura</taxon>
        <taxon>Portunoidea</taxon>
        <taxon>Portunidae</taxon>
        <taxon>Portuninae</taxon>
        <taxon>Portunus</taxon>
    </lineage>
</organism>
<feature type="transmembrane region" description="Helical" evidence="1">
    <location>
        <begin position="72"/>
        <end position="91"/>
    </location>
</feature>
<sequence length="103" mass="11540">MNSCKRRRIQVFIVPFLITLTCTLSSLMLQSILLCQDIPEVLEPGMSNKGQEILDVHSSMDVRTDFNKEQTSHSFCFTICGDMLLLLLLAATSNSSGFKTHQT</sequence>
<evidence type="ECO:0000313" key="3">
    <source>
        <dbReference type="Proteomes" id="UP000324222"/>
    </source>
</evidence>
<dbReference type="AlphaFoldDB" id="A0A5B7CL29"/>
<keyword evidence="1" id="KW-0472">Membrane</keyword>
<keyword evidence="1" id="KW-0812">Transmembrane</keyword>
<proteinExistence type="predicted"/>
<comment type="caution">
    <text evidence="2">The sequence shown here is derived from an EMBL/GenBank/DDBJ whole genome shotgun (WGS) entry which is preliminary data.</text>
</comment>
<dbReference type="EMBL" id="VSRR010000069">
    <property type="protein sequence ID" value="MPC09434.1"/>
    <property type="molecule type" value="Genomic_DNA"/>
</dbReference>
<accession>A0A5B7CL29</accession>
<protein>
    <submittedName>
        <fullName evidence="2">Uncharacterized protein</fullName>
    </submittedName>
</protein>